<dbReference type="PANTHER" id="PTHR10993:SF7">
    <property type="entry name" value="LIPOYLTRANSFERASE 2, MITOCHONDRIAL-RELATED"/>
    <property type="match status" value="1"/>
</dbReference>
<dbReference type="EMBL" id="QNBE01000006">
    <property type="protein sequence ID" value="RKX71569.1"/>
    <property type="molecule type" value="Genomic_DNA"/>
</dbReference>
<evidence type="ECO:0000256" key="4">
    <source>
        <dbReference type="ARBA" id="ARBA00024732"/>
    </source>
</evidence>
<dbReference type="NCBIfam" id="TIGR00214">
    <property type="entry name" value="lipB"/>
    <property type="match status" value="1"/>
</dbReference>
<dbReference type="Pfam" id="PF21948">
    <property type="entry name" value="LplA-B_cat"/>
    <property type="match status" value="1"/>
</dbReference>
<evidence type="ECO:0000256" key="3">
    <source>
        <dbReference type="ARBA" id="ARBA00023315"/>
    </source>
</evidence>
<feature type="active site" description="Acyl-thioester intermediate" evidence="5 7">
    <location>
        <position position="170"/>
    </location>
</feature>
<feature type="binding site" evidence="5 8">
    <location>
        <begin position="139"/>
        <end position="141"/>
    </location>
    <ligand>
        <name>substrate</name>
    </ligand>
</feature>
<gene>
    <name evidence="5 11" type="primary">lipB</name>
    <name evidence="11" type="ORF">DRP53_01175</name>
</gene>
<evidence type="ECO:0000256" key="6">
    <source>
        <dbReference type="PIRNR" id="PIRNR016262"/>
    </source>
</evidence>
<evidence type="ECO:0000256" key="1">
    <source>
        <dbReference type="ARBA" id="ARBA00004821"/>
    </source>
</evidence>
<dbReference type="HAMAP" id="MF_00013">
    <property type="entry name" value="LipB"/>
    <property type="match status" value="1"/>
</dbReference>
<accession>A0A660SLB7</accession>
<sequence>MEVIDLGRRGYKEVWELQLQVHKDRVAGRAGDTLILVEHDPVVTIGRSGSIKNLLIPEAELKKRGIELYRIERGGDITYHGPGQLVGYPIFEIKRGFAGIRPFIRMIERVIGKVLADFGIEAEPGPHPGLWVEDRKILSIGIAVRSWVSFHGFALNVNNRAQDFAIINPCGHAGMVMTSMQEVLGRMLDWEAVKSGVISHFQAELA</sequence>
<dbReference type="PIRSF" id="PIRSF016262">
    <property type="entry name" value="LPLase"/>
    <property type="match status" value="1"/>
</dbReference>
<dbReference type="InterPro" id="IPR004143">
    <property type="entry name" value="BPL_LPL_catalytic"/>
</dbReference>
<keyword evidence="5" id="KW-0963">Cytoplasm</keyword>
<keyword evidence="3 5" id="KW-0012">Acyltransferase</keyword>
<evidence type="ECO:0000256" key="5">
    <source>
        <dbReference type="HAMAP-Rule" id="MF_00013"/>
    </source>
</evidence>
<dbReference type="Proteomes" id="UP000268469">
    <property type="component" value="Unassembled WGS sequence"/>
</dbReference>
<name>A0A660SLB7_UNCW3</name>
<protein>
    <recommendedName>
        <fullName evidence="5 6">Octanoyltransferase</fullName>
        <ecNumber evidence="5 6">2.3.1.181</ecNumber>
    </recommendedName>
    <alternativeName>
        <fullName evidence="5">Lipoate-protein ligase B</fullName>
    </alternativeName>
    <alternativeName>
        <fullName evidence="5">Lipoyl/octanoyl transferase</fullName>
    </alternativeName>
    <alternativeName>
        <fullName evidence="5">Octanoyl-[acyl-carrier-protein]-protein N-octanoyltransferase</fullName>
    </alternativeName>
</protein>
<organism evidence="11 12">
    <name type="scientific">candidate division WOR-3 bacterium</name>
    <dbReference type="NCBI Taxonomy" id="2052148"/>
    <lineage>
        <taxon>Bacteria</taxon>
        <taxon>Bacteria division WOR-3</taxon>
    </lineage>
</organism>
<evidence type="ECO:0000313" key="11">
    <source>
        <dbReference type="EMBL" id="RKX71569.1"/>
    </source>
</evidence>
<dbReference type="AlphaFoldDB" id="A0A660SLB7"/>
<comment type="subcellular location">
    <subcellularLocation>
        <location evidence="5">Cytoplasm</location>
    </subcellularLocation>
</comment>
<dbReference type="SUPFAM" id="SSF55681">
    <property type="entry name" value="Class II aaRS and biotin synthetases"/>
    <property type="match status" value="1"/>
</dbReference>
<comment type="pathway">
    <text evidence="1 5 6">Protein modification; protein lipoylation via endogenous pathway; protein N(6)-(lipoyl)lysine from octanoyl-[acyl-carrier-protein]: step 1/2.</text>
</comment>
<evidence type="ECO:0000256" key="2">
    <source>
        <dbReference type="ARBA" id="ARBA00022679"/>
    </source>
</evidence>
<evidence type="ECO:0000256" key="9">
    <source>
        <dbReference type="PIRSR" id="PIRSR016262-3"/>
    </source>
</evidence>
<comment type="function">
    <text evidence="4 5 6">Catalyzes the transfer of endogenously produced octanoic acid from octanoyl-acyl-carrier-protein onto the lipoyl domains of lipoate-dependent enzymes. Lipoyl-ACP can also act as a substrate although octanoyl-ACP is likely to be the physiological substrate.</text>
</comment>
<dbReference type="InterPro" id="IPR045864">
    <property type="entry name" value="aa-tRNA-synth_II/BPL/LPL"/>
</dbReference>
<comment type="caution">
    <text evidence="11">The sequence shown here is derived from an EMBL/GenBank/DDBJ whole genome shotgun (WGS) entry which is preliminary data.</text>
</comment>
<feature type="domain" description="BPL/LPL catalytic" evidence="10">
    <location>
        <begin position="28"/>
        <end position="206"/>
    </location>
</feature>
<dbReference type="PROSITE" id="PS51733">
    <property type="entry name" value="BPL_LPL_CATALYTIC"/>
    <property type="match status" value="1"/>
</dbReference>
<dbReference type="GO" id="GO:0009249">
    <property type="term" value="P:protein lipoylation"/>
    <property type="evidence" value="ECO:0007669"/>
    <property type="project" value="InterPro"/>
</dbReference>
<keyword evidence="2 5" id="KW-0808">Transferase</keyword>
<comment type="miscellaneous">
    <text evidence="5">In the reaction, the free carboxyl group of octanoic acid is attached via an amide linkage to the epsilon-amino group of a specific lysine residue of lipoyl domains of lipoate-dependent enzymes.</text>
</comment>
<evidence type="ECO:0000259" key="10">
    <source>
        <dbReference type="PROSITE" id="PS51733"/>
    </source>
</evidence>
<dbReference type="UniPathway" id="UPA00538">
    <property type="reaction ID" value="UER00592"/>
</dbReference>
<comment type="catalytic activity">
    <reaction evidence="5 6">
        <text>octanoyl-[ACP] + L-lysyl-[protein] = N(6)-octanoyl-L-lysyl-[protein] + holo-[ACP] + H(+)</text>
        <dbReference type="Rhea" id="RHEA:17665"/>
        <dbReference type="Rhea" id="RHEA-COMP:9636"/>
        <dbReference type="Rhea" id="RHEA-COMP:9685"/>
        <dbReference type="Rhea" id="RHEA-COMP:9752"/>
        <dbReference type="Rhea" id="RHEA-COMP:9928"/>
        <dbReference type="ChEBI" id="CHEBI:15378"/>
        <dbReference type="ChEBI" id="CHEBI:29969"/>
        <dbReference type="ChEBI" id="CHEBI:64479"/>
        <dbReference type="ChEBI" id="CHEBI:78463"/>
        <dbReference type="ChEBI" id="CHEBI:78809"/>
        <dbReference type="EC" id="2.3.1.181"/>
    </reaction>
</comment>
<proteinExistence type="inferred from homology"/>
<evidence type="ECO:0000256" key="7">
    <source>
        <dbReference type="PIRSR" id="PIRSR016262-1"/>
    </source>
</evidence>
<dbReference type="PROSITE" id="PS01313">
    <property type="entry name" value="LIPB"/>
    <property type="match status" value="1"/>
</dbReference>
<dbReference type="CDD" id="cd16444">
    <property type="entry name" value="LipB"/>
    <property type="match status" value="1"/>
</dbReference>
<evidence type="ECO:0000256" key="8">
    <source>
        <dbReference type="PIRSR" id="PIRSR016262-2"/>
    </source>
</evidence>
<reference evidence="11 12" key="1">
    <citation type="submission" date="2018-06" db="EMBL/GenBank/DDBJ databases">
        <title>Extensive metabolic versatility and redundancy in microbially diverse, dynamic hydrothermal sediments.</title>
        <authorList>
            <person name="Dombrowski N."/>
            <person name="Teske A."/>
            <person name="Baker B.J."/>
        </authorList>
    </citation>
    <scope>NUCLEOTIDE SEQUENCE [LARGE SCALE GENOMIC DNA]</scope>
    <source>
        <strain evidence="11">B36_G15</strain>
    </source>
</reference>
<dbReference type="GO" id="GO:0005737">
    <property type="term" value="C:cytoplasm"/>
    <property type="evidence" value="ECO:0007669"/>
    <property type="project" value="UniProtKB-SubCell"/>
</dbReference>
<dbReference type="Gene3D" id="3.30.930.10">
    <property type="entry name" value="Bira Bifunctional Protein, Domain 2"/>
    <property type="match status" value="1"/>
</dbReference>
<dbReference type="EC" id="2.3.1.181" evidence="5 6"/>
<dbReference type="PANTHER" id="PTHR10993">
    <property type="entry name" value="OCTANOYLTRANSFERASE"/>
    <property type="match status" value="1"/>
</dbReference>
<feature type="binding site" evidence="5 8">
    <location>
        <begin position="73"/>
        <end position="80"/>
    </location>
    <ligand>
        <name>substrate</name>
    </ligand>
</feature>
<evidence type="ECO:0000313" key="12">
    <source>
        <dbReference type="Proteomes" id="UP000268469"/>
    </source>
</evidence>
<dbReference type="InterPro" id="IPR000544">
    <property type="entry name" value="Octanoyltransferase"/>
</dbReference>
<feature type="binding site" evidence="5 8">
    <location>
        <begin position="152"/>
        <end position="154"/>
    </location>
    <ligand>
        <name>substrate</name>
    </ligand>
</feature>
<feature type="site" description="Lowers pKa of active site Cys" evidence="5 9">
    <location>
        <position position="136"/>
    </location>
</feature>
<dbReference type="GO" id="GO:0033819">
    <property type="term" value="F:lipoyl(octanoyl) transferase activity"/>
    <property type="evidence" value="ECO:0007669"/>
    <property type="project" value="UniProtKB-EC"/>
</dbReference>
<comment type="similarity">
    <text evidence="5 6">Belongs to the LipB family.</text>
</comment>
<dbReference type="InterPro" id="IPR020605">
    <property type="entry name" value="Octanoyltransferase_CS"/>
</dbReference>